<dbReference type="GO" id="GO:0032259">
    <property type="term" value="P:methylation"/>
    <property type="evidence" value="ECO:0007669"/>
    <property type="project" value="UniProtKB-KW"/>
</dbReference>
<dbReference type="InterPro" id="IPR041698">
    <property type="entry name" value="Methyltransf_25"/>
</dbReference>
<dbReference type="SUPFAM" id="SSF53335">
    <property type="entry name" value="S-adenosyl-L-methionine-dependent methyltransferases"/>
    <property type="match status" value="1"/>
</dbReference>
<evidence type="ECO:0000313" key="5">
    <source>
        <dbReference type="EMBL" id="ABJ87057.1"/>
    </source>
</evidence>
<dbReference type="EMBL" id="CP000473">
    <property type="protein sequence ID" value="ABJ87057.1"/>
    <property type="molecule type" value="Genomic_DNA"/>
</dbReference>
<dbReference type="CDD" id="cd02440">
    <property type="entry name" value="AdoMet_MTases"/>
    <property type="match status" value="1"/>
</dbReference>
<dbReference type="STRING" id="234267.Acid_6131"/>
<dbReference type="eggNOG" id="COG2226">
    <property type="taxonomic scope" value="Bacteria"/>
</dbReference>
<dbReference type="GO" id="GO:0008168">
    <property type="term" value="F:methyltransferase activity"/>
    <property type="evidence" value="ECO:0007669"/>
    <property type="project" value="UniProtKB-KW"/>
</dbReference>
<sequence length="298" mass="33622">MENATIDGLSQRLAHTYNGSKLPVKFLNASGWGPLLNLGYFELKQLPSLIGGLNHFQRQLVKKSVELLDPQSNESVLDLACGNGWTTQFIAEKGCKTTGIDLCELHIQTAQSSFGNTGNISFIHGDATRLENVAAPNSIDKIHCLEAAFHFGPDGRKALLNSAFRVLKPGGTFVLVDITWRTNDPHRIDEVDPEKRFRKTWEMELFEPFESYTKNARATGFIQQQTLDWTRPVMRILNFAALISLMSQHSLTRKALEIARSEYSAITEHEWKLLIEELRLSQKVLGQSRYAAYIFTKP</sequence>
<evidence type="ECO:0000256" key="2">
    <source>
        <dbReference type="ARBA" id="ARBA00022679"/>
    </source>
</evidence>
<keyword evidence="1 5" id="KW-0489">Methyltransferase</keyword>
<evidence type="ECO:0000259" key="4">
    <source>
        <dbReference type="Pfam" id="PF13649"/>
    </source>
</evidence>
<dbReference type="KEGG" id="sus:Acid_6131"/>
<proteinExistence type="predicted"/>
<name>Q01TG3_SOLUE</name>
<evidence type="ECO:0000256" key="3">
    <source>
        <dbReference type="ARBA" id="ARBA00022691"/>
    </source>
</evidence>
<accession>Q01TG3</accession>
<gene>
    <name evidence="5" type="ordered locus">Acid_6131</name>
</gene>
<protein>
    <submittedName>
        <fullName evidence="5">Methyltransferase type 11</fullName>
    </submittedName>
</protein>
<dbReference type="Gene3D" id="3.40.50.150">
    <property type="entry name" value="Vaccinia Virus protein VP39"/>
    <property type="match status" value="1"/>
</dbReference>
<dbReference type="InterPro" id="IPR023576">
    <property type="entry name" value="UbiE/COQ5_MeTrFase_CS"/>
</dbReference>
<dbReference type="InterPro" id="IPR029063">
    <property type="entry name" value="SAM-dependent_MTases_sf"/>
</dbReference>
<dbReference type="AlphaFoldDB" id="Q01TG3"/>
<evidence type="ECO:0000256" key="1">
    <source>
        <dbReference type="ARBA" id="ARBA00022603"/>
    </source>
</evidence>
<organism evidence="5">
    <name type="scientific">Solibacter usitatus (strain Ellin6076)</name>
    <dbReference type="NCBI Taxonomy" id="234267"/>
    <lineage>
        <taxon>Bacteria</taxon>
        <taxon>Pseudomonadati</taxon>
        <taxon>Acidobacteriota</taxon>
        <taxon>Terriglobia</taxon>
        <taxon>Bryobacterales</taxon>
        <taxon>Solibacteraceae</taxon>
        <taxon>Candidatus Solibacter</taxon>
    </lineage>
</organism>
<keyword evidence="2 5" id="KW-0808">Transferase</keyword>
<feature type="domain" description="Methyltransferase" evidence="4">
    <location>
        <begin position="76"/>
        <end position="171"/>
    </location>
</feature>
<dbReference type="PROSITE" id="PS01184">
    <property type="entry name" value="UBIE_2"/>
    <property type="match status" value="1"/>
</dbReference>
<dbReference type="HOGENOM" id="CLU_908855_0_0_0"/>
<keyword evidence="3" id="KW-0949">S-adenosyl-L-methionine</keyword>
<dbReference type="Pfam" id="PF13649">
    <property type="entry name" value="Methyltransf_25"/>
    <property type="match status" value="1"/>
</dbReference>
<reference evidence="5" key="1">
    <citation type="submission" date="2006-10" db="EMBL/GenBank/DDBJ databases">
        <title>Complete sequence of Solibacter usitatus Ellin6076.</title>
        <authorList>
            <consortium name="US DOE Joint Genome Institute"/>
            <person name="Copeland A."/>
            <person name="Lucas S."/>
            <person name="Lapidus A."/>
            <person name="Barry K."/>
            <person name="Detter J.C."/>
            <person name="Glavina del Rio T."/>
            <person name="Hammon N."/>
            <person name="Israni S."/>
            <person name="Dalin E."/>
            <person name="Tice H."/>
            <person name="Pitluck S."/>
            <person name="Thompson L.S."/>
            <person name="Brettin T."/>
            <person name="Bruce D."/>
            <person name="Han C."/>
            <person name="Tapia R."/>
            <person name="Gilna P."/>
            <person name="Schmutz J."/>
            <person name="Larimer F."/>
            <person name="Land M."/>
            <person name="Hauser L."/>
            <person name="Kyrpides N."/>
            <person name="Mikhailova N."/>
            <person name="Janssen P.H."/>
            <person name="Kuske C.R."/>
            <person name="Richardson P."/>
        </authorList>
    </citation>
    <scope>NUCLEOTIDE SEQUENCE</scope>
    <source>
        <strain evidence="5">Ellin6076</strain>
    </source>
</reference>
<dbReference type="InParanoid" id="Q01TG3"/>
<dbReference type="PANTHER" id="PTHR43591">
    <property type="entry name" value="METHYLTRANSFERASE"/>
    <property type="match status" value="1"/>
</dbReference>
<dbReference type="OrthoDB" id="9772751at2"/>